<dbReference type="EMBL" id="NHYE01004036">
    <property type="protein sequence ID" value="PPQ86601.1"/>
    <property type="molecule type" value="Genomic_DNA"/>
</dbReference>
<gene>
    <name evidence="2" type="ORF">CVT26_014947</name>
</gene>
<organism evidence="2 3">
    <name type="scientific">Gymnopilus dilepis</name>
    <dbReference type="NCBI Taxonomy" id="231916"/>
    <lineage>
        <taxon>Eukaryota</taxon>
        <taxon>Fungi</taxon>
        <taxon>Dikarya</taxon>
        <taxon>Basidiomycota</taxon>
        <taxon>Agaricomycotina</taxon>
        <taxon>Agaricomycetes</taxon>
        <taxon>Agaricomycetidae</taxon>
        <taxon>Agaricales</taxon>
        <taxon>Agaricineae</taxon>
        <taxon>Hymenogastraceae</taxon>
        <taxon>Gymnopilus</taxon>
    </lineage>
</organism>
<dbReference type="InParanoid" id="A0A409X7A3"/>
<feature type="compositionally biased region" description="Low complexity" evidence="1">
    <location>
        <begin position="503"/>
        <end position="515"/>
    </location>
</feature>
<protein>
    <submittedName>
        <fullName evidence="2">Uncharacterized protein</fullName>
    </submittedName>
</protein>
<feature type="compositionally biased region" description="Basic and acidic residues" evidence="1">
    <location>
        <begin position="407"/>
        <end position="416"/>
    </location>
</feature>
<evidence type="ECO:0000313" key="3">
    <source>
        <dbReference type="Proteomes" id="UP000284706"/>
    </source>
</evidence>
<dbReference type="GO" id="GO:0016740">
    <property type="term" value="F:transferase activity"/>
    <property type="evidence" value="ECO:0007669"/>
    <property type="project" value="InterPro"/>
</dbReference>
<dbReference type="STRING" id="231916.A0A409X7A3"/>
<feature type="compositionally biased region" description="Low complexity" evidence="1">
    <location>
        <begin position="332"/>
        <end position="351"/>
    </location>
</feature>
<dbReference type="OrthoDB" id="419694at2759"/>
<proteinExistence type="predicted"/>
<sequence length="523" mass="56753">MFRHMDLLDLQSLIEADGKYRFELRFDPSKGEEAWWIRAKLWDEKKYTLVPCRLIHGVRTVVYKTTLDEWNNHISRSGIPLLGNDYIQLDRTINTPEYINTLSPHSAIFIFIDAQTALLAGLRFFFLLEISAHVNRHTPLLTRGNHLGLIPPSLFARVSLVEAAKTLIWSRQGTRPLSPAKDTEAHAGSLAAELARFGHRPWPKEDLDVTPLTGRRGTYLPYLGREMHAFADLPGEVFLRGGRTRRGGGAEGGGGEGGGGGGTGVEGGERGERAMGDAEAEEGADTGRPARSAGWSGFLPLDERTVEEAREVLLSASSEAGEAEVDSEGVATSSLSSPSSPSPSPSTASPKTTPPPTPQTLYTPTGLLKPFNPPPGSSVLEVPEPVPSEGSEFEFEYELQSWSGLEGKGKGKGKDLEDLEAGNGAEARGKAGADVKAKSSAEKEEEKARVEDEGQLIHTTHSQSKFIRESRIRTILEGNRTLTPKRRLNTTTTRNTLNANVNANANANLDPNLTPESKPNLTP</sequence>
<feature type="compositionally biased region" description="Low complexity" evidence="1">
    <location>
        <begin position="377"/>
        <end position="390"/>
    </location>
</feature>
<accession>A0A409X7A3</accession>
<feature type="region of interest" description="Disordered" evidence="1">
    <location>
        <begin position="241"/>
        <end position="296"/>
    </location>
</feature>
<keyword evidence="3" id="KW-1185">Reference proteome</keyword>
<dbReference type="AlphaFoldDB" id="A0A409X7A3"/>
<reference evidence="2 3" key="1">
    <citation type="journal article" date="2018" name="Evol. Lett.">
        <title>Horizontal gene cluster transfer increased hallucinogenic mushroom diversity.</title>
        <authorList>
            <person name="Reynolds H.T."/>
            <person name="Vijayakumar V."/>
            <person name="Gluck-Thaler E."/>
            <person name="Korotkin H.B."/>
            <person name="Matheny P.B."/>
            <person name="Slot J.C."/>
        </authorList>
    </citation>
    <scope>NUCLEOTIDE SEQUENCE [LARGE SCALE GENOMIC DNA]</scope>
    <source>
        <strain evidence="2 3">SRW20</strain>
    </source>
</reference>
<dbReference type="InterPro" id="IPR002745">
    <property type="entry name" value="Ptrans_KptA/Tpt1"/>
</dbReference>
<dbReference type="Proteomes" id="UP000284706">
    <property type="component" value="Unassembled WGS sequence"/>
</dbReference>
<comment type="caution">
    <text evidence="2">The sequence shown here is derived from an EMBL/GenBank/DDBJ whole genome shotgun (WGS) entry which is preliminary data.</text>
</comment>
<evidence type="ECO:0000256" key="1">
    <source>
        <dbReference type="SAM" id="MobiDB-lite"/>
    </source>
</evidence>
<feature type="region of interest" description="Disordered" evidence="1">
    <location>
        <begin position="317"/>
        <end position="465"/>
    </location>
</feature>
<evidence type="ECO:0000313" key="2">
    <source>
        <dbReference type="EMBL" id="PPQ86601.1"/>
    </source>
</evidence>
<feature type="compositionally biased region" description="Gly residues" evidence="1">
    <location>
        <begin position="247"/>
        <end position="266"/>
    </location>
</feature>
<dbReference type="Pfam" id="PF01885">
    <property type="entry name" value="PTS_2-RNA"/>
    <property type="match status" value="1"/>
</dbReference>
<feature type="region of interest" description="Disordered" evidence="1">
    <location>
        <begin position="503"/>
        <end position="523"/>
    </location>
</feature>
<dbReference type="SUPFAM" id="SSF56399">
    <property type="entry name" value="ADP-ribosylation"/>
    <property type="match status" value="1"/>
</dbReference>
<feature type="compositionally biased region" description="Basic and acidic residues" evidence="1">
    <location>
        <begin position="427"/>
        <end position="452"/>
    </location>
</feature>
<feature type="compositionally biased region" description="Basic and acidic residues" evidence="1">
    <location>
        <begin position="267"/>
        <end position="276"/>
    </location>
</feature>
<name>A0A409X7A3_9AGAR</name>